<dbReference type="InterPro" id="IPR012914">
    <property type="entry name" value="PucR_dom"/>
</dbReference>
<proteinExistence type="predicted"/>
<dbReference type="Gene3D" id="1.10.10.2840">
    <property type="entry name" value="PucR C-terminal helix-turn-helix domain"/>
    <property type="match status" value="1"/>
</dbReference>
<reference evidence="3 4" key="1">
    <citation type="submission" date="2020-08" db="EMBL/GenBank/DDBJ databases">
        <title>Sequencing the genomes of 1000 actinobacteria strains.</title>
        <authorList>
            <person name="Klenk H.-P."/>
        </authorList>
    </citation>
    <scope>NUCLEOTIDE SEQUENCE [LARGE SCALE GENOMIC DNA]</scope>
    <source>
        <strain evidence="3 4">DSM 44230</strain>
    </source>
</reference>
<feature type="domain" description="Purine catabolism PurC-like" evidence="1">
    <location>
        <begin position="20"/>
        <end position="124"/>
    </location>
</feature>
<accession>A0A7W7CC68</accession>
<sequence length="490" mass="50696">MATVTIGLHELLGRTDLGLTQLSGPRADRTIRWVHICELPDPGLYLTGGELLLTAGVDFPDSRAEIHRYVRRLVAAGAAGLGFGVTPVHDEVPPDLVTACQRHGLPLLLVPSRTSFLVISQVVSLMLAAQERAGQHRISLAQAALTRAAARPDGVAAVVRQLGAALGGWAVLVDARHRLSSGGAVPAGTGEVEELAARLLAPGGPSSATAHRDGGQVVAQALGRTDRVLVAGREPAFFTADRAILEVGVALLTVLSGADRLPTPVAESVTALLALVLDGAAAEVEPHVAAAAGVPAGGEWQVVRARRAGAAGEIDRAEVATRLGTPLAGLLADGGVRALVPATGPCQLAADPRWLVAVSAPVRWAGLPGAARRVERLLKQAVAQGRSIIESPRTGVDGLVPPAEAAEFALTRLAPLAGAPAPLIETLRAWLAGGGNWETAAAMLGVHRNTVRHRVATAAKLLGCDPQDPDTRAELWLALRWLPEPHPAQT</sequence>
<evidence type="ECO:0000259" key="2">
    <source>
        <dbReference type="Pfam" id="PF13556"/>
    </source>
</evidence>
<evidence type="ECO:0000313" key="4">
    <source>
        <dbReference type="Proteomes" id="UP000533598"/>
    </source>
</evidence>
<evidence type="ECO:0000259" key="1">
    <source>
        <dbReference type="Pfam" id="PF07905"/>
    </source>
</evidence>
<comment type="caution">
    <text evidence="3">The sequence shown here is derived from an EMBL/GenBank/DDBJ whole genome shotgun (WGS) entry which is preliminary data.</text>
</comment>
<protein>
    <recommendedName>
        <fullName evidence="5">PucR family transcriptional regulator</fullName>
    </recommendedName>
</protein>
<dbReference type="InterPro" id="IPR042070">
    <property type="entry name" value="PucR_C-HTH_sf"/>
</dbReference>
<dbReference type="Pfam" id="PF13556">
    <property type="entry name" value="HTH_30"/>
    <property type="match status" value="1"/>
</dbReference>
<name>A0A7W7CC68_9PSEU</name>
<evidence type="ECO:0008006" key="5">
    <source>
        <dbReference type="Google" id="ProtNLM"/>
    </source>
</evidence>
<gene>
    <name evidence="3" type="ORF">HNR67_002982</name>
</gene>
<organism evidence="3 4">
    <name type="scientific">Crossiella cryophila</name>
    <dbReference type="NCBI Taxonomy" id="43355"/>
    <lineage>
        <taxon>Bacteria</taxon>
        <taxon>Bacillati</taxon>
        <taxon>Actinomycetota</taxon>
        <taxon>Actinomycetes</taxon>
        <taxon>Pseudonocardiales</taxon>
        <taxon>Pseudonocardiaceae</taxon>
        <taxon>Crossiella</taxon>
    </lineage>
</organism>
<dbReference type="InterPro" id="IPR025736">
    <property type="entry name" value="PucR_C-HTH_dom"/>
</dbReference>
<dbReference type="AlphaFoldDB" id="A0A7W7CC68"/>
<dbReference type="EMBL" id="JACHMH010000001">
    <property type="protein sequence ID" value="MBB4676864.1"/>
    <property type="molecule type" value="Genomic_DNA"/>
</dbReference>
<dbReference type="RefSeq" id="WP_185002652.1">
    <property type="nucleotide sequence ID" value="NZ_JACHMH010000001.1"/>
</dbReference>
<keyword evidence="4" id="KW-1185">Reference proteome</keyword>
<dbReference type="Proteomes" id="UP000533598">
    <property type="component" value="Unassembled WGS sequence"/>
</dbReference>
<dbReference type="Pfam" id="PF07905">
    <property type="entry name" value="PucR"/>
    <property type="match status" value="1"/>
</dbReference>
<dbReference type="PANTHER" id="PTHR33744">
    <property type="entry name" value="CARBOHYDRATE DIACID REGULATOR"/>
    <property type="match status" value="1"/>
</dbReference>
<feature type="domain" description="PucR C-terminal helix-turn-helix" evidence="2">
    <location>
        <begin position="423"/>
        <end position="480"/>
    </location>
</feature>
<evidence type="ECO:0000313" key="3">
    <source>
        <dbReference type="EMBL" id="MBB4676864.1"/>
    </source>
</evidence>
<dbReference type="PANTHER" id="PTHR33744:SF1">
    <property type="entry name" value="DNA-BINDING TRANSCRIPTIONAL ACTIVATOR ADER"/>
    <property type="match status" value="1"/>
</dbReference>
<dbReference type="InterPro" id="IPR051448">
    <property type="entry name" value="CdaR-like_regulators"/>
</dbReference>